<evidence type="ECO:0000313" key="16">
    <source>
        <dbReference type="EMBL" id="CAG6650978.1"/>
    </source>
</evidence>
<evidence type="ECO:0000256" key="9">
    <source>
        <dbReference type="ARBA" id="ARBA00047899"/>
    </source>
</evidence>
<proteinExistence type="inferred from homology"/>
<dbReference type="GO" id="GO:0016242">
    <property type="term" value="P:negative regulation of macroautophagy"/>
    <property type="evidence" value="ECO:0007669"/>
    <property type="project" value="TreeGrafter"/>
</dbReference>
<dbReference type="InterPro" id="IPR000403">
    <property type="entry name" value="PI3/4_kinase_cat_dom"/>
</dbReference>
<dbReference type="PROSITE" id="PS50290">
    <property type="entry name" value="PI3_4_KINASE_3"/>
    <property type="match status" value="1"/>
</dbReference>
<feature type="domain" description="PI3K/PI4K catalytic" evidence="13">
    <location>
        <begin position="1913"/>
        <end position="2233"/>
    </location>
</feature>
<evidence type="ECO:0000256" key="2">
    <source>
        <dbReference type="ARBA" id="ARBA00012513"/>
    </source>
</evidence>
<dbReference type="EC" id="2.7.11.1" evidence="2"/>
<dbReference type="SMART" id="SM01343">
    <property type="entry name" value="FATC"/>
    <property type="match status" value="1"/>
</dbReference>
<comment type="catalytic activity">
    <reaction evidence="9">
        <text>L-threonyl-[protein] + ATP = O-phospho-L-threonyl-[protein] + ADP + H(+)</text>
        <dbReference type="Rhea" id="RHEA:46608"/>
        <dbReference type="Rhea" id="RHEA-COMP:11060"/>
        <dbReference type="Rhea" id="RHEA-COMP:11605"/>
        <dbReference type="ChEBI" id="CHEBI:15378"/>
        <dbReference type="ChEBI" id="CHEBI:30013"/>
        <dbReference type="ChEBI" id="CHEBI:30616"/>
        <dbReference type="ChEBI" id="CHEBI:61977"/>
        <dbReference type="ChEBI" id="CHEBI:456216"/>
        <dbReference type="EC" id="2.7.11.1"/>
    </reaction>
</comment>
<protein>
    <recommendedName>
        <fullName evidence="2">non-specific serine/threonine protein kinase</fullName>
        <ecNumber evidence="2">2.7.11.1</ecNumber>
    </recommendedName>
</protein>
<feature type="compositionally biased region" description="Low complexity" evidence="12">
    <location>
        <begin position="43"/>
        <end position="52"/>
    </location>
</feature>
<dbReference type="InterPro" id="IPR039414">
    <property type="entry name" value="SMG1_PIKKc"/>
</dbReference>
<dbReference type="InterPro" id="IPR050517">
    <property type="entry name" value="DDR_Repair_Kinase"/>
</dbReference>
<dbReference type="PROSITE" id="PS00916">
    <property type="entry name" value="PI3_4_KINASE_2"/>
    <property type="match status" value="1"/>
</dbReference>
<dbReference type="EMBL" id="HBUF01165029">
    <property type="protein sequence ID" value="CAG6650978.1"/>
    <property type="molecule type" value="Transcribed_RNA"/>
</dbReference>
<dbReference type="CDD" id="cd05170">
    <property type="entry name" value="PIKKc_SMG1"/>
    <property type="match status" value="1"/>
</dbReference>
<dbReference type="PROSITE" id="PS51190">
    <property type="entry name" value="FATC"/>
    <property type="match status" value="1"/>
</dbReference>
<dbReference type="GO" id="GO:0005634">
    <property type="term" value="C:nucleus"/>
    <property type="evidence" value="ECO:0007669"/>
    <property type="project" value="TreeGrafter"/>
</dbReference>
<name>A0A8D8RGL1_9HEMI</name>
<keyword evidence="8" id="KW-0866">Nonsense-mediated mRNA decay</keyword>
<dbReference type="GO" id="GO:0005524">
    <property type="term" value="F:ATP binding"/>
    <property type="evidence" value="ECO:0007669"/>
    <property type="project" value="UniProtKB-KW"/>
</dbReference>
<keyword evidence="7" id="KW-0067">ATP-binding</keyword>
<dbReference type="GO" id="GO:0031931">
    <property type="term" value="C:TORC1 complex"/>
    <property type="evidence" value="ECO:0007669"/>
    <property type="project" value="TreeGrafter"/>
</dbReference>
<evidence type="ECO:0000259" key="13">
    <source>
        <dbReference type="PROSITE" id="PS50290"/>
    </source>
</evidence>
<dbReference type="GO" id="GO:0031929">
    <property type="term" value="P:TOR signaling"/>
    <property type="evidence" value="ECO:0007669"/>
    <property type="project" value="TreeGrafter"/>
</dbReference>
<accession>A0A8D8RGL1</accession>
<evidence type="ECO:0000256" key="6">
    <source>
        <dbReference type="ARBA" id="ARBA00022777"/>
    </source>
</evidence>
<dbReference type="InterPro" id="IPR031559">
    <property type="entry name" value="SMG1"/>
</dbReference>
<feature type="region of interest" description="Disordered" evidence="12">
    <location>
        <begin position="1"/>
        <end position="80"/>
    </location>
</feature>
<evidence type="ECO:0000256" key="7">
    <source>
        <dbReference type="ARBA" id="ARBA00022840"/>
    </source>
</evidence>
<dbReference type="GO" id="GO:0000184">
    <property type="term" value="P:nuclear-transcribed mRNA catabolic process, nonsense-mediated decay"/>
    <property type="evidence" value="ECO:0007669"/>
    <property type="project" value="UniProtKB-KW"/>
</dbReference>
<dbReference type="InterPro" id="IPR011009">
    <property type="entry name" value="Kinase-like_dom_sf"/>
</dbReference>
<dbReference type="SMART" id="SM00146">
    <property type="entry name" value="PI3Kc"/>
    <property type="match status" value="1"/>
</dbReference>
<dbReference type="PROSITE" id="PS51189">
    <property type="entry name" value="FAT"/>
    <property type="match status" value="1"/>
</dbReference>
<feature type="compositionally biased region" description="Basic and acidic residues" evidence="12">
    <location>
        <begin position="13"/>
        <end position="33"/>
    </location>
</feature>
<dbReference type="Pfam" id="PF00454">
    <property type="entry name" value="PI3_PI4_kinase"/>
    <property type="match status" value="1"/>
</dbReference>
<keyword evidence="3" id="KW-0723">Serine/threonine-protein kinase</keyword>
<keyword evidence="6 16" id="KW-0418">Kinase</keyword>
<evidence type="ECO:0000259" key="15">
    <source>
        <dbReference type="PROSITE" id="PS51190"/>
    </source>
</evidence>
<evidence type="ECO:0000256" key="10">
    <source>
        <dbReference type="ARBA" id="ARBA00048679"/>
    </source>
</evidence>
<dbReference type="Gene3D" id="3.30.1010.10">
    <property type="entry name" value="Phosphatidylinositol 3-kinase Catalytic Subunit, Chain A, domain 4"/>
    <property type="match status" value="1"/>
</dbReference>
<dbReference type="GO" id="GO:0004674">
    <property type="term" value="F:protein serine/threonine kinase activity"/>
    <property type="evidence" value="ECO:0007669"/>
    <property type="project" value="UniProtKB-KW"/>
</dbReference>
<keyword evidence="5" id="KW-0547">Nucleotide-binding</keyword>
<dbReference type="PANTHER" id="PTHR11139:SF119">
    <property type="entry name" value="SERINE_THREONINE-PROTEIN KINASE SMG1"/>
    <property type="match status" value="1"/>
</dbReference>
<evidence type="ECO:0000256" key="5">
    <source>
        <dbReference type="ARBA" id="ARBA00022741"/>
    </source>
</evidence>
<dbReference type="Pfam" id="PF15785">
    <property type="entry name" value="SMG1"/>
    <property type="match status" value="1"/>
</dbReference>
<keyword evidence="11" id="KW-0175">Coiled coil</keyword>
<reference evidence="16" key="1">
    <citation type="submission" date="2021-05" db="EMBL/GenBank/DDBJ databases">
        <authorList>
            <person name="Alioto T."/>
            <person name="Alioto T."/>
            <person name="Gomez Garrido J."/>
        </authorList>
    </citation>
    <scope>NUCLEOTIDE SEQUENCE</scope>
</reference>
<dbReference type="Pfam" id="PF02260">
    <property type="entry name" value="FATC"/>
    <property type="match status" value="1"/>
</dbReference>
<feature type="region of interest" description="Disordered" evidence="12">
    <location>
        <begin position="3237"/>
        <end position="3261"/>
    </location>
</feature>
<evidence type="ECO:0000256" key="4">
    <source>
        <dbReference type="ARBA" id="ARBA00022679"/>
    </source>
</evidence>
<keyword evidence="4" id="KW-0808">Transferase</keyword>
<feature type="coiled-coil region" evidence="11">
    <location>
        <begin position="1760"/>
        <end position="1787"/>
    </location>
</feature>
<dbReference type="GO" id="GO:0005737">
    <property type="term" value="C:cytoplasm"/>
    <property type="evidence" value="ECO:0007669"/>
    <property type="project" value="TreeGrafter"/>
</dbReference>
<evidence type="ECO:0000256" key="3">
    <source>
        <dbReference type="ARBA" id="ARBA00022527"/>
    </source>
</evidence>
<evidence type="ECO:0000256" key="1">
    <source>
        <dbReference type="ARBA" id="ARBA00011031"/>
    </source>
</evidence>
<dbReference type="Gene3D" id="1.10.1070.11">
    <property type="entry name" value="Phosphatidylinositol 3-/4-kinase, catalytic domain"/>
    <property type="match status" value="1"/>
</dbReference>
<dbReference type="InterPro" id="IPR003152">
    <property type="entry name" value="FATC_dom"/>
</dbReference>
<sequence>MTPSKKHSSYGYNREHSHEKEKTVKSLGEEKMARGNRSGHGRSGSSRSSSKKYGSKEIGQTSSLVRSKHSDADGDRAGNSAAPVDDFKSLLKKILKSDNDPIMMETYCKQLTKAFCDPGNARYLKRSYDIILDSLCEIFFADCTYVIKDYVKQSVSQLIYNLDTEITGFYKWLLTIFPEKNDIMVYLLDAIIGFIQTEYKLVSHFKCESCLPSGTPGRVQATLSELAIIALQIGEHTENVDIVTKCIQLIEYIAAIDATIMPQYFHDMVDILVGWCFDLSQPKGLTRLVHKTLASFDTCWSSNLEFALTLISQLLEDTASSCQEYLGDISRTQACDKALACLKTLTLLFNCIRTSMSETSKEFLHDVLSKMASIGLQLVQCYYSEEILISINNICSVLLSTLHRFNYFSTNHNILIVLINYELSMCSYYSVQCFESMLYFISKVVKEASGNLSIELVHALLGPQSKILSMRTTCCLTLHNAIVHLYASLLSLKNIPILQEVYRLVLGDLEVAYRMVVPSIPEFVPNNVMSCMKYTPSSALVITLFLFKCISTLGNASNSLIGMWVLQPSVLELLVVHLEPDNVEVAARPVLHHTLLRLAHAHCSRYHNFVSSSCLIGKTDVQGMENSHKPTSQNLGMIVALLTRLLRLKKVAIQNQALITGWLLEVVSQCKPYLGTLLQSAIFVDLLETLIHYDRIHATPHDTNEDIVSCLNQLLPSAEIVKSIRRADLIEDLVENQLTCLYKSCYGSQDMNELLRLVPLSLLYKKLGDVYKKGNSATLSRLHSNEVTFMSKFSQGEMSAFCFRSYMRYLLLEEDTFPGGLDMSWLRSLYHLCAGPAHLDSVDSSLLFWASFASAQFCVTNRLRTPLGKPPDTLTAFDSSMKHLARHIITVSNDSYSLRRIRLVLDFMEQLDKCIINASDGTATALAAPSQSVRCFFSTNKQTCTEWLHRLRNTLMCVSLHAGLSSSAARHGMQLLRDLAGSSHTSSLDFDLSLLYLALSLLRLGDADSIHGLIVWTRRVTSVAPAYLKPLELVASGKWEAGGEELQQVLSQEGGKYPEVTRRLLSEQLVECYLAVEDWDNLATWLSTENTRKYNNWTTADIDLMKQIDRDEYNLSEWGQEECTHQDIGNVPYYYKLAHVKHSLVKYLTQRLGSKTIPACCTSLVESCRNTAFSYVKESMRNIPCELLDESFLCYHIAQCLLDNTELEFESISGGEEANLSSSLLAQILWWKKAMQGISRRSLLDLSSSESVGCLPTTALGALSLDNNWGKLSRLYLSVARTARKEGNIRLASDKINKFINKICPLGTGPDQDSSNLIEYVTLFNTNPALVIDSLDKVEAFKEITKLIYGHYSKETGVQLCANVIQQVSQYTSLERMRVGQPTGSRVGEINARLLLRLTQWLNVNETPSSLLRNILETTGSTQRFAGVSEKSESFIVSCDMTEIESVMYQLIQESIHQCPELSKSWHALGNWSYRRGWEIVRKPNTHLLTHGDRSIIESNLPTSLADRSAVYKILNTTKPINYEEDLDPGNVTTGDGLEVQLSACALFTHSQLHTIVDVWKRAHARVLGYYRLCAESYFQYLTLCETSNIGPGPVTATLRLLRLLVKHSLELRDVTEPGLSSTPPLPWTPIIPQLCSRLSHPEPYVRGAVSDLLCRIAQGAPHLIIFPAVVGSEPGYVKDNATVSASKLFNTLVKPSEEDDDSVDIVDLDENPNTGDLLQQCFAAMVDSLAAQNAEAIAQIKIFVSELRRIALLWDEQWLGGLEQLISNMMKRLNQVETESNKLDLNPTLTEDEKGYIVDEKYRILLKPILFSLEQMHASTSGPAETPREQWFQETYSEDIETLLTKLKSPGVVHHQDAYSLLKTLQGKLAARAGKRCSYALKMSELSPVLAGWRDTRVAMPGVPSLVTIARVKEQVIILPTKTKPKKLVFVGSDGKSYTYLFKGLEDLHLDERIMQFLQISNTMLAASTYRARHYPVIPLGPRGGLISWVEHVTPLFSLYKRWQQRQVPAKAPVPRPSELFYGKLNPLLRERNISPDARKLWPLDILRQVLQELMQSTPDDLLATELWCHSQDAGAWWKSTRLYTSSLALNSIIGYIIGLGDRHLDNVLVDLHTGEVVHIDYNVCFEKGKTLRVPEKVPFRLTPNLVRALGLSGVEGGYKRSCEYVLKVMKKGRETFLTLLEAFIYDPLVDWAPGHDTALPPCTVRSGNAAGVRATRKQLEKEYSLAMYTLRRKEIAWEWYANRDTLLTSMQDIRDALTEYLSEDSAQKRLEAKLHERHLQNAYINEARTDSNHAFYSLPGRYKQVIEARRCRTNVLNTLQEKIEDCDKQLTQYKQAMVCLLGQWLDDVKRSLPSSVCQVFDLIKEFLQNAGQNSLVSQCCQLEQEISEAYAAHHRLRMGCVDILSKYSTICALYPASYINVHRSTSYKRWCQTLVVSLDKYGEIKAEFSSLYSPPLADSMVCHQCVTFSRNLHRVLDVQREKERERAASGPALTSEEIYLYEAEQGLREFSVRAPVAVESAIVTALCALNKKFLLLECAAKSAADCLLDMTSRDGVWFLDDMCLTASMCVKLAALLPSPQDNIIQGVQCMENLYKVYNGLQTLNHSFLSVIMPGAIKSTLIEEPTVLGMIAQLNDIIHEAGLPLPELMKQMQNHLRFTIMGMASPNESALDIVASLKERYSALLSSTLDNGDLSQGQTLLMGFNSLFEKLWEDTSCLSSIEVPYAWRSVDFIKEAKSYMAPVLDGTHLALLTDIFFLKRLHCMHSFLTLCLNFARGYRGGANAPTTVYSDAQFHRPVRAYIADCVARTLAGSFSHCTAVTIVSLLAQSGFNVQGEIEQRDIGAESKVPLESLCRAACDSLIRRHRMTASSLSQASTLLSHYETAWRHTQHMQRFRASLEVATGSEQRLSVQYTAHHFLHEDTLSASIAGGHVKPSPINRGSFMLELRKSTSALATSQSRLTDLRDQMDTLVATLQQRLKWAAGANPALTEVTSAFEDVVRSEKDKLSEELKLGSTLNGICHSILQHEALRTRTSEALSNDVSFLQLLDQAEKAYKLDRNLRVTITELEADLMTLLPNITQVDRNVLDTAGAAVSRSMTHIIGDMVPQSCLFSTQLGELSTTLHEHDVLFHEMKHLMKTIIKFEEYTSCSPSVDELTRSERSLAELIASIDTLLRSEEPGEQMSSVKVNQVLDLVGKVETKAPEVYAALYSIKLETNPPPSSRGKRPPLLRQASVCLSPARGPPEPSAPPRPEGAAAANSRQEINGYALGVLRRVKMKLVGLDPDPTRRYSVQEQVEWVISEATNIDNLALLYEGWTPWV</sequence>
<feature type="domain" description="FATC" evidence="15">
    <location>
        <begin position="3289"/>
        <end position="3321"/>
    </location>
</feature>
<dbReference type="GO" id="GO:0031932">
    <property type="term" value="C:TORC2 complex"/>
    <property type="evidence" value="ECO:0007669"/>
    <property type="project" value="TreeGrafter"/>
</dbReference>
<dbReference type="SUPFAM" id="SSF56112">
    <property type="entry name" value="Protein kinase-like (PK-like)"/>
    <property type="match status" value="1"/>
</dbReference>
<evidence type="ECO:0000256" key="12">
    <source>
        <dbReference type="SAM" id="MobiDB-lite"/>
    </source>
</evidence>
<evidence type="ECO:0000256" key="8">
    <source>
        <dbReference type="ARBA" id="ARBA00023161"/>
    </source>
</evidence>
<feature type="compositionally biased region" description="Pro residues" evidence="12">
    <location>
        <begin position="3242"/>
        <end position="3253"/>
    </location>
</feature>
<organism evidence="16">
    <name type="scientific">Cacopsylla melanoneura</name>
    <dbReference type="NCBI Taxonomy" id="428564"/>
    <lineage>
        <taxon>Eukaryota</taxon>
        <taxon>Metazoa</taxon>
        <taxon>Ecdysozoa</taxon>
        <taxon>Arthropoda</taxon>
        <taxon>Hexapoda</taxon>
        <taxon>Insecta</taxon>
        <taxon>Pterygota</taxon>
        <taxon>Neoptera</taxon>
        <taxon>Paraneoptera</taxon>
        <taxon>Hemiptera</taxon>
        <taxon>Sternorrhyncha</taxon>
        <taxon>Psylloidea</taxon>
        <taxon>Psyllidae</taxon>
        <taxon>Psyllinae</taxon>
        <taxon>Cacopsylla</taxon>
    </lineage>
</organism>
<dbReference type="PANTHER" id="PTHR11139">
    <property type="entry name" value="ATAXIA TELANGIECTASIA MUTATED ATM -RELATED"/>
    <property type="match status" value="1"/>
</dbReference>
<evidence type="ECO:0000259" key="14">
    <source>
        <dbReference type="PROSITE" id="PS51189"/>
    </source>
</evidence>
<feature type="domain" description="FAT" evidence="14">
    <location>
        <begin position="979"/>
        <end position="1675"/>
    </location>
</feature>
<dbReference type="InterPro" id="IPR014009">
    <property type="entry name" value="PIK_FAT"/>
</dbReference>
<comment type="catalytic activity">
    <reaction evidence="10">
        <text>L-seryl-[protein] + ATP = O-phospho-L-seryl-[protein] + ADP + H(+)</text>
        <dbReference type="Rhea" id="RHEA:17989"/>
        <dbReference type="Rhea" id="RHEA-COMP:9863"/>
        <dbReference type="Rhea" id="RHEA-COMP:11604"/>
        <dbReference type="ChEBI" id="CHEBI:15378"/>
        <dbReference type="ChEBI" id="CHEBI:29999"/>
        <dbReference type="ChEBI" id="CHEBI:30616"/>
        <dbReference type="ChEBI" id="CHEBI:83421"/>
        <dbReference type="ChEBI" id="CHEBI:456216"/>
        <dbReference type="EC" id="2.7.11.1"/>
    </reaction>
</comment>
<comment type="similarity">
    <text evidence="1">Belongs to the PI3/PI4-kinase family.</text>
</comment>
<dbReference type="SMART" id="SM01345">
    <property type="entry name" value="Rapamycin_bind"/>
    <property type="match status" value="1"/>
</dbReference>
<evidence type="ECO:0000256" key="11">
    <source>
        <dbReference type="SAM" id="Coils"/>
    </source>
</evidence>
<dbReference type="InterPro" id="IPR036940">
    <property type="entry name" value="PI3/4_kinase_cat_sf"/>
</dbReference>
<dbReference type="InterPro" id="IPR018936">
    <property type="entry name" value="PI3/4_kinase_CS"/>
</dbReference>